<proteinExistence type="predicted"/>
<dbReference type="Pfam" id="PF04773">
    <property type="entry name" value="FecR"/>
    <property type="match status" value="1"/>
</dbReference>
<comment type="caution">
    <text evidence="4">The sequence shown here is derived from an EMBL/GenBank/DDBJ whole genome shotgun (WGS) entry which is preliminary data.</text>
</comment>
<dbReference type="InterPro" id="IPR012373">
    <property type="entry name" value="Ferrdict_sens_TM"/>
</dbReference>
<name>A0A399CUU3_9BACT</name>
<sequence length="326" mass="37740">MNSGEFLKYLTNKASDKEKEAFYASLQENKPLEKEFLDARKVWDLAQLNNVRLSTKRKKQLFEEFWQRSHQEIPREKRLVTVFLRYAAIVVLILAIPVFYYLGRNKTTVSHDMLTTITCAPGDKSSVVLPDGSEVCLNSGSTIVFPNDFGNGQRQIRLEGEAFFSVRKNPKVPFVVEASEIEVEVLGTDFNLKAYPEESEILATLVEGRLKVTSESESKMIMPNEKLVYNRSSRKMVQYRLSDTSPETEWKEGRFVFRNESLADLELEMERWFDVDIEFADEEVKTRRFTGILERESILETISYFGISKYVDYKIDGNLITFYSAN</sequence>
<evidence type="ECO:0000313" key="4">
    <source>
        <dbReference type="EMBL" id="RIH63595.1"/>
    </source>
</evidence>
<reference evidence="4 5" key="1">
    <citation type="journal article" date="2015" name="Int. J. Syst. Evol. Microbiol.">
        <title>Mariniphaga sediminis sp. nov., isolated from coastal sediment.</title>
        <authorList>
            <person name="Wang F.Q."/>
            <person name="Shen Q.Y."/>
            <person name="Chen G.J."/>
            <person name="Du Z.J."/>
        </authorList>
    </citation>
    <scope>NUCLEOTIDE SEQUENCE [LARGE SCALE GENOMIC DNA]</scope>
    <source>
        <strain evidence="4 5">SY21</strain>
    </source>
</reference>
<dbReference type="InterPro" id="IPR006860">
    <property type="entry name" value="FecR"/>
</dbReference>
<keyword evidence="1" id="KW-0812">Transmembrane</keyword>
<dbReference type="PANTHER" id="PTHR30273:SF2">
    <property type="entry name" value="PROTEIN FECR"/>
    <property type="match status" value="1"/>
</dbReference>
<keyword evidence="1" id="KW-0472">Membrane</keyword>
<evidence type="ECO:0000256" key="1">
    <source>
        <dbReference type="SAM" id="Phobius"/>
    </source>
</evidence>
<gene>
    <name evidence="4" type="ORF">D1164_18590</name>
</gene>
<dbReference type="Gene3D" id="2.60.120.1440">
    <property type="match status" value="1"/>
</dbReference>
<dbReference type="Pfam" id="PF16344">
    <property type="entry name" value="FecR_C"/>
    <property type="match status" value="1"/>
</dbReference>
<organism evidence="4 5">
    <name type="scientific">Mariniphaga sediminis</name>
    <dbReference type="NCBI Taxonomy" id="1628158"/>
    <lineage>
        <taxon>Bacteria</taxon>
        <taxon>Pseudomonadati</taxon>
        <taxon>Bacteroidota</taxon>
        <taxon>Bacteroidia</taxon>
        <taxon>Marinilabiliales</taxon>
        <taxon>Prolixibacteraceae</taxon>
        <taxon>Mariniphaga</taxon>
    </lineage>
</organism>
<feature type="domain" description="FecR protein" evidence="2">
    <location>
        <begin position="116"/>
        <end position="209"/>
    </location>
</feature>
<dbReference type="EMBL" id="QWET01000018">
    <property type="protein sequence ID" value="RIH63595.1"/>
    <property type="molecule type" value="Genomic_DNA"/>
</dbReference>
<keyword evidence="5" id="KW-1185">Reference proteome</keyword>
<feature type="domain" description="Protein FecR C-terminal" evidence="3">
    <location>
        <begin position="254"/>
        <end position="321"/>
    </location>
</feature>
<feature type="transmembrane region" description="Helical" evidence="1">
    <location>
        <begin position="83"/>
        <end position="103"/>
    </location>
</feature>
<evidence type="ECO:0000259" key="3">
    <source>
        <dbReference type="Pfam" id="PF16344"/>
    </source>
</evidence>
<protein>
    <submittedName>
        <fullName evidence="4">DUF4974 domain-containing protein</fullName>
    </submittedName>
</protein>
<dbReference type="AlphaFoldDB" id="A0A399CUU3"/>
<evidence type="ECO:0000313" key="5">
    <source>
        <dbReference type="Proteomes" id="UP000266441"/>
    </source>
</evidence>
<dbReference type="GO" id="GO:0016989">
    <property type="term" value="F:sigma factor antagonist activity"/>
    <property type="evidence" value="ECO:0007669"/>
    <property type="project" value="TreeGrafter"/>
</dbReference>
<dbReference type="Proteomes" id="UP000266441">
    <property type="component" value="Unassembled WGS sequence"/>
</dbReference>
<dbReference type="InterPro" id="IPR032508">
    <property type="entry name" value="FecR_C"/>
</dbReference>
<evidence type="ECO:0000259" key="2">
    <source>
        <dbReference type="Pfam" id="PF04773"/>
    </source>
</evidence>
<dbReference type="OrthoDB" id="783402at2"/>
<dbReference type="FunFam" id="2.60.120.1440:FF:000001">
    <property type="entry name" value="Putative anti-sigma factor"/>
    <property type="match status" value="1"/>
</dbReference>
<dbReference type="PANTHER" id="PTHR30273">
    <property type="entry name" value="PERIPLASMIC SIGNAL SENSOR AND SIGMA FACTOR ACTIVATOR FECR-RELATED"/>
    <property type="match status" value="1"/>
</dbReference>
<dbReference type="Gene3D" id="3.55.50.30">
    <property type="match status" value="1"/>
</dbReference>
<keyword evidence="1" id="KW-1133">Transmembrane helix</keyword>
<accession>A0A399CUU3</accession>
<dbReference type="RefSeq" id="WP_119351406.1">
    <property type="nucleotide sequence ID" value="NZ_JBFHKJ010000199.1"/>
</dbReference>
<dbReference type="PIRSF" id="PIRSF018266">
    <property type="entry name" value="FecR"/>
    <property type="match status" value="1"/>
</dbReference>